<evidence type="ECO:0000259" key="6">
    <source>
        <dbReference type="Pfam" id="PF01872"/>
    </source>
</evidence>
<dbReference type="SUPFAM" id="SSF53597">
    <property type="entry name" value="Dihydrofolate reductase-like"/>
    <property type="match status" value="1"/>
</dbReference>
<dbReference type="InterPro" id="IPR050765">
    <property type="entry name" value="Riboflavin_Biosynth_HTPR"/>
</dbReference>
<feature type="chain" id="PRO_5031464042" description="Bacterial bifunctional deaminase-reductase C-terminal domain-containing protein" evidence="5">
    <location>
        <begin position="21"/>
        <end position="411"/>
    </location>
</feature>
<dbReference type="EMBL" id="HBIO01011301">
    <property type="protein sequence ID" value="CAE0463948.1"/>
    <property type="molecule type" value="Transcribed_RNA"/>
</dbReference>
<dbReference type="InterPro" id="IPR002734">
    <property type="entry name" value="RibDG_C"/>
</dbReference>
<feature type="compositionally biased region" description="Basic and acidic residues" evidence="4">
    <location>
        <begin position="187"/>
        <end position="207"/>
    </location>
</feature>
<evidence type="ECO:0000256" key="2">
    <source>
        <dbReference type="ARBA" id="ARBA00022857"/>
    </source>
</evidence>
<dbReference type="Pfam" id="PF01872">
    <property type="entry name" value="RibD_C"/>
    <property type="match status" value="1"/>
</dbReference>
<feature type="signal peptide" evidence="5">
    <location>
        <begin position="1"/>
        <end position="20"/>
    </location>
</feature>
<organism evidence="7">
    <name type="scientific">Chaetoceros debilis</name>
    <dbReference type="NCBI Taxonomy" id="122233"/>
    <lineage>
        <taxon>Eukaryota</taxon>
        <taxon>Sar</taxon>
        <taxon>Stramenopiles</taxon>
        <taxon>Ochrophyta</taxon>
        <taxon>Bacillariophyta</taxon>
        <taxon>Coscinodiscophyceae</taxon>
        <taxon>Chaetocerotophycidae</taxon>
        <taxon>Chaetocerotales</taxon>
        <taxon>Chaetocerotaceae</taxon>
        <taxon>Chaetoceros</taxon>
    </lineage>
</organism>
<name>A0A7S3Q2R7_9STRA</name>
<feature type="domain" description="Bacterial bifunctional deaminase-reductase C-terminal" evidence="6">
    <location>
        <begin position="106"/>
        <end position="362"/>
    </location>
</feature>
<evidence type="ECO:0000313" key="7">
    <source>
        <dbReference type="EMBL" id="CAE0463948.1"/>
    </source>
</evidence>
<keyword evidence="3" id="KW-0560">Oxidoreductase</keyword>
<dbReference type="AlphaFoldDB" id="A0A7S3Q2R7"/>
<dbReference type="PANTHER" id="PTHR38011:SF7">
    <property type="entry name" value="2,5-DIAMINO-6-RIBOSYLAMINO-4(3H)-PYRIMIDINONE 5'-PHOSPHATE REDUCTASE"/>
    <property type="match status" value="1"/>
</dbReference>
<keyword evidence="5" id="KW-0732">Signal</keyword>
<evidence type="ECO:0000256" key="1">
    <source>
        <dbReference type="ARBA" id="ARBA00005104"/>
    </source>
</evidence>
<comment type="pathway">
    <text evidence="1">Cofactor biosynthesis; riboflavin biosynthesis.</text>
</comment>
<dbReference type="PANTHER" id="PTHR38011">
    <property type="entry name" value="DIHYDROFOLATE REDUCTASE FAMILY PROTEIN (AFU_ORTHOLOGUE AFUA_8G06820)"/>
    <property type="match status" value="1"/>
</dbReference>
<reference evidence="7" key="1">
    <citation type="submission" date="2021-01" db="EMBL/GenBank/DDBJ databases">
        <authorList>
            <person name="Corre E."/>
            <person name="Pelletier E."/>
            <person name="Niang G."/>
            <person name="Scheremetjew M."/>
            <person name="Finn R."/>
            <person name="Kale V."/>
            <person name="Holt S."/>
            <person name="Cochrane G."/>
            <person name="Meng A."/>
            <person name="Brown T."/>
            <person name="Cohen L."/>
        </authorList>
    </citation>
    <scope>NUCLEOTIDE SEQUENCE</scope>
    <source>
        <strain evidence="7">MM31A-1</strain>
    </source>
</reference>
<protein>
    <recommendedName>
        <fullName evidence="6">Bacterial bifunctional deaminase-reductase C-terminal domain-containing protein</fullName>
    </recommendedName>
</protein>
<gene>
    <name evidence="7" type="ORF">CDEB00056_LOCUS8789</name>
</gene>
<evidence type="ECO:0000256" key="4">
    <source>
        <dbReference type="SAM" id="MobiDB-lite"/>
    </source>
</evidence>
<accession>A0A7S3Q2R7</accession>
<dbReference type="GO" id="GO:0008703">
    <property type="term" value="F:5-amino-6-(5-phosphoribosylamino)uracil reductase activity"/>
    <property type="evidence" value="ECO:0007669"/>
    <property type="project" value="InterPro"/>
</dbReference>
<evidence type="ECO:0000256" key="3">
    <source>
        <dbReference type="ARBA" id="ARBA00023002"/>
    </source>
</evidence>
<feature type="region of interest" description="Disordered" evidence="4">
    <location>
        <begin position="187"/>
        <end position="208"/>
    </location>
</feature>
<keyword evidence="2" id="KW-0521">NADP</keyword>
<sequence length="411" mass="45724">MKNRSFRSFVVSILLSIVLRHDWYGGLVSASPSPLSVTFKTSRFDRITIKMDEDHPTKEEQATNKDLEGILSNISRWQKNQRDGQRKVENNIFPQSKDPLLERPRPFILVTYAQTIDGMIAVKDPICEKSNGEGKVSANLKLSSSESFLLTHALRSIHDGLLIGGNTLSTDNPRLNNRLWWRTNKEEMSGHGDIDSKSKTGTSKEDMILPQGQPVPIILDTNLRHVMKLIQNQISIKSAASHDYIIICCSEKALKKISISNESNLNTNAANTTTTRTHEEEIQNYCRLHNVRIVLLPCAMNPSGSGLDLKLLLEELYSKCEIKSIMVEGGASILSTFVLSQQAKDCVDCACITICPRIVGRHGLNAMGSMVDGDGRIDQEEHVSSDSMFEFDSPEASWISLGSDCIFISPC</sequence>
<proteinExistence type="predicted"/>
<dbReference type="InterPro" id="IPR024072">
    <property type="entry name" value="DHFR-like_dom_sf"/>
</dbReference>
<dbReference type="Gene3D" id="3.40.430.10">
    <property type="entry name" value="Dihydrofolate Reductase, subunit A"/>
    <property type="match status" value="1"/>
</dbReference>
<dbReference type="GO" id="GO:0009231">
    <property type="term" value="P:riboflavin biosynthetic process"/>
    <property type="evidence" value="ECO:0007669"/>
    <property type="project" value="InterPro"/>
</dbReference>
<evidence type="ECO:0000256" key="5">
    <source>
        <dbReference type="SAM" id="SignalP"/>
    </source>
</evidence>